<name>A0ACC2HVJ4_9PLEO</name>
<comment type="caution">
    <text evidence="1">The sequence shown here is derived from an EMBL/GenBank/DDBJ whole genome shotgun (WGS) entry which is preliminary data.</text>
</comment>
<proteinExistence type="predicted"/>
<accession>A0ACC2HVJ4</accession>
<reference evidence="1" key="1">
    <citation type="submission" date="2022-11" db="EMBL/GenBank/DDBJ databases">
        <title>Genome Sequence of Boeremia exigua.</title>
        <authorList>
            <person name="Buettner E."/>
        </authorList>
    </citation>
    <scope>NUCLEOTIDE SEQUENCE</scope>
    <source>
        <strain evidence="1">CU02</strain>
    </source>
</reference>
<keyword evidence="2" id="KW-1185">Reference proteome</keyword>
<protein>
    <submittedName>
        <fullName evidence="1">Uncharacterized protein</fullName>
    </submittedName>
</protein>
<evidence type="ECO:0000313" key="1">
    <source>
        <dbReference type="EMBL" id="KAJ8106698.1"/>
    </source>
</evidence>
<evidence type="ECO:0000313" key="2">
    <source>
        <dbReference type="Proteomes" id="UP001153331"/>
    </source>
</evidence>
<dbReference type="Proteomes" id="UP001153331">
    <property type="component" value="Unassembled WGS sequence"/>
</dbReference>
<organism evidence="1 2">
    <name type="scientific">Boeremia exigua</name>
    <dbReference type="NCBI Taxonomy" id="749465"/>
    <lineage>
        <taxon>Eukaryota</taxon>
        <taxon>Fungi</taxon>
        <taxon>Dikarya</taxon>
        <taxon>Ascomycota</taxon>
        <taxon>Pezizomycotina</taxon>
        <taxon>Dothideomycetes</taxon>
        <taxon>Pleosporomycetidae</taxon>
        <taxon>Pleosporales</taxon>
        <taxon>Pleosporineae</taxon>
        <taxon>Didymellaceae</taxon>
        <taxon>Boeremia</taxon>
    </lineage>
</organism>
<sequence>MIGLSRMAMLLEPEEDAKSLLAFQQAIPQMVAVLKQTVDDEDEEHAMQAFEVFQTLLGCESALLQKHFGDLVRFMLELSASTEVDDEYRSQSLAFLMQCVRYRKLKVQSLKIGEELTLKALHIVTELGDLASEEDDVTPARSALGLLDILASSLPPSQVVIPLLKNLGNYFSSQNPDYRQAGILALGMCVEGAPDFIATQLHEILPMVYHLLEDPELKVRAAALNGIARLADDLAEDVGKEHARLIPAMIKNFDLAVQNAPSADDERTLSIVRGTCHAVDSLIEGLEPEDAGKYVAELVPRFSKLFHHEDLKAKSAAIGAVGSIASAAEKAFLPFFQQTMNELSPYVRIKDSQDELDLRGVTCDSMGKMASAVGPEPFEPYVLPLMEASEEALHLDHPRLRETSYILWSTMAKVYEEGFAKYLAGAVKGLNECLEQDETGTDVELGEHASELVGQEVIIEGQKVKVMSAGEDDDDDFEDLNDAMVDDDDWDDLEGVTAVAMEKEIAAEVFGDIITHTRREFIPYLEQTVTKLLELVDHSYEGIRKAVLGTLWRTFACLFGMAEGDGMAKWSPGLPLKVEPPAELKKLGNLVMTATMATWQDEMDRGTVTDINRDVAATLKLCGPAVLMTESGNVVPDLCQQLLAVITKRHPCQQDLGDEGEEIDLDESSEYDWLVIETAMEVVTCLAVALGSQFAELWKMFEKPIMKYASSQEATERSAAVGTIAECVGNMGEGCTQYSTGLLKVLLHRLSDEDSDTKSNAVYGMGLLCEKTTNDDEIIKNLPTIFSKIEPLLDAKDQPRLLDNTAGCVSRFISKHTDRLPVSEVLPRVVQLLPLREDYEENKPIFGMIVKLYQRNDATVQQLTPSLMPIFEQALSSEDQLEDETRAQLTELVHYHTTASRGATIIDSVPLLLLRAAHSRFSKARLWQPAAHPSSKFRPPRLPLRHRIRAYISTFHLSTTVVARSCTESRPSTAPFSACLEAIRYDGAAVLSRMAGDNRGHEKGRCAIRGECGKQSFFGSELPCPDNGLAKAPTDDVRKQLVDICGAQWADTDVCCEAEQLDVLKTNLDRATPIINACPACKENFFNMFCTFTCSPDQSLFINVTDTAPKGDKFLVTQLTHLVSDDYASTFYDSCKDVKFGATNGKAMDFIGGGAKNYTQFLKFLGDKKFLGSPFQMDFPRPDKAEFPGMEAMNKHAYPCDTEDELYRCACLDCGSSCTELPEVTEVKQCYVGLLPCLSFAVILVYSIFLALLCLAVGGHVAYKKHSQQKNERLRLLQDLEPSDDEDEGDIVHNVGMLDRPTTHYIVNTWCDRLFSRLGYVCAKFPLITIVTSVLVVGLMSLGWLRFTIETDPVRLWVAPDSAAAQEKAFFDEKFGPFFRAEQAFLVNDTQKGAPVLSYETLDWWFGVEDQIRRLKSESGVTLDQVCFKPIEDACVVQSVTGYFQGDFANLSPSSWQDDIMDCVDNPTQCLPEFQQPLDPHILFGGVNQSVLDAQALVVTWVVKNHAEGTSELQRAMDFENEMKSYLKLVQEDAQGRGLRLSFSTEVSLEQELNKSTNTDAKIVVVSYIIMFLYASLALGSTTLTVRSVLRNPANALVQSKFMLGTVGILIVLMSVAASVGLFSAAGIKVTLIIAEVIPFLVLAVGVDNIFLIVHEFERINISHPEGSIPERVSRALGRMGPSILLSALTETTAFALGCAVGMPAVRNFAAYAAGAVFINAILQVTMFIAVLSLNQQRVETNRADCFPFLRVSKADSGYPNPGADEEGALQCFIRKTYAPALLGKKTKVVILAIFFGIFTAGVALFPAVELGLDQRIAMPSDSYLIPYFNDLYDYLDVGPPVYFVTRELNVTERRPQKELCGRFPTCDQASLANIVEAERKRPEVSYLAAPAASWLDDFFLWLNPENEKCCVEKGKPCFANRTPAWNMTLHGMPEGEEFTYYLQRWIEAPTTEDCPLGGKAAYAEALVIDAKHNTIPASHFRTSHTPLRSQNDFIAAYTAARRVASQISHVVETEVFPYSKFYIFFDQYTSIS</sequence>
<gene>
    <name evidence="1" type="ORF">OPT61_g9365</name>
</gene>
<dbReference type="EMBL" id="JAPHNI010001096">
    <property type="protein sequence ID" value="KAJ8106698.1"/>
    <property type="molecule type" value="Genomic_DNA"/>
</dbReference>